<evidence type="ECO:0000259" key="2">
    <source>
        <dbReference type="Pfam" id="PF01850"/>
    </source>
</evidence>
<dbReference type="STRING" id="1797729.A3A60_03380"/>
<proteinExistence type="predicted"/>
<keyword evidence="1" id="KW-0460">Magnesium</keyword>
<name>A0A1F5I415_9BACT</name>
<gene>
    <name evidence="3" type="ORF">A3A60_03380</name>
</gene>
<dbReference type="InterPro" id="IPR029060">
    <property type="entry name" value="PIN-like_dom_sf"/>
</dbReference>
<dbReference type="CDD" id="cd09873">
    <property type="entry name" value="PIN_Pae0151-like"/>
    <property type="match status" value="1"/>
</dbReference>
<comment type="caution">
    <text evidence="3">The sequence shown here is derived from an EMBL/GenBank/DDBJ whole genome shotgun (WGS) entry which is preliminary data.</text>
</comment>
<dbReference type="PANTHER" id="PTHR35901">
    <property type="entry name" value="RIBONUCLEASE VAPC3"/>
    <property type="match status" value="1"/>
</dbReference>
<dbReference type="InterPro" id="IPR044153">
    <property type="entry name" value="PIN_Pae0151-like"/>
</dbReference>
<evidence type="ECO:0000313" key="4">
    <source>
        <dbReference type="Proteomes" id="UP000179227"/>
    </source>
</evidence>
<dbReference type="PANTHER" id="PTHR35901:SF1">
    <property type="entry name" value="EXONUCLEASE VAPC9"/>
    <property type="match status" value="1"/>
</dbReference>
<dbReference type="InterPro" id="IPR051619">
    <property type="entry name" value="TypeII_TA_RNase_PINc/VapC"/>
</dbReference>
<dbReference type="Proteomes" id="UP000179227">
    <property type="component" value="Unassembled WGS sequence"/>
</dbReference>
<reference evidence="3 4" key="1">
    <citation type="journal article" date="2016" name="Nat. Commun.">
        <title>Thousands of microbial genomes shed light on interconnected biogeochemical processes in an aquifer system.</title>
        <authorList>
            <person name="Anantharaman K."/>
            <person name="Brown C.T."/>
            <person name="Hug L.A."/>
            <person name="Sharon I."/>
            <person name="Castelle C.J."/>
            <person name="Probst A.J."/>
            <person name="Thomas B.C."/>
            <person name="Singh A."/>
            <person name="Wilkins M.J."/>
            <person name="Karaoz U."/>
            <person name="Brodie E.L."/>
            <person name="Williams K.H."/>
            <person name="Hubbard S.S."/>
            <person name="Banfield J.F."/>
        </authorList>
    </citation>
    <scope>NUCLEOTIDE SEQUENCE [LARGE SCALE GENOMIC DNA]</scope>
</reference>
<accession>A0A1F5I415</accession>
<evidence type="ECO:0000256" key="1">
    <source>
        <dbReference type="ARBA" id="ARBA00022842"/>
    </source>
</evidence>
<dbReference type="SUPFAM" id="SSF88723">
    <property type="entry name" value="PIN domain-like"/>
    <property type="match status" value="1"/>
</dbReference>
<dbReference type="Gene3D" id="3.40.50.1010">
    <property type="entry name" value="5'-nuclease"/>
    <property type="match status" value="1"/>
</dbReference>
<sequence length="143" mass="16050">MIVVDTSVAYKWTDKNEGLREKAFAILKAHVHGKVKIIVPDLIFYELANAWATKTALKFPKIKSNLKDLEDSILQLAPLSFNGLEKAIKFSKKYHVSVYDASYAVLAQENNCDLFTADSKFVKAVNLPFVKHLSVYSSPSKVN</sequence>
<evidence type="ECO:0000313" key="3">
    <source>
        <dbReference type="EMBL" id="OGE11124.1"/>
    </source>
</evidence>
<dbReference type="InterPro" id="IPR002716">
    <property type="entry name" value="PIN_dom"/>
</dbReference>
<dbReference type="Pfam" id="PF01850">
    <property type="entry name" value="PIN"/>
    <property type="match status" value="1"/>
</dbReference>
<dbReference type="EMBL" id="MFBS01000003">
    <property type="protein sequence ID" value="OGE11124.1"/>
    <property type="molecule type" value="Genomic_DNA"/>
</dbReference>
<organism evidence="3 4">
    <name type="scientific">Candidatus Curtissbacteria bacterium RIFCSPLOWO2_01_FULL_42_26</name>
    <dbReference type="NCBI Taxonomy" id="1797729"/>
    <lineage>
        <taxon>Bacteria</taxon>
        <taxon>Candidatus Curtissiibacteriota</taxon>
    </lineage>
</organism>
<feature type="domain" description="PIN" evidence="2">
    <location>
        <begin position="2"/>
        <end position="124"/>
    </location>
</feature>
<dbReference type="AlphaFoldDB" id="A0A1F5I415"/>
<protein>
    <recommendedName>
        <fullName evidence="2">PIN domain-containing protein</fullName>
    </recommendedName>
</protein>